<dbReference type="PANTHER" id="PTHR32301">
    <property type="entry name" value="COUNTIN RECEPTOR CNR3-RELATED"/>
    <property type="match status" value="1"/>
</dbReference>
<proteinExistence type="predicted"/>
<protein>
    <submittedName>
        <fullName evidence="3">Uncharacterized protein</fullName>
    </submittedName>
</protein>
<keyword evidence="2" id="KW-0472">Membrane</keyword>
<feature type="transmembrane region" description="Helical" evidence="2">
    <location>
        <begin position="77"/>
        <end position="96"/>
    </location>
</feature>
<feature type="region of interest" description="Disordered" evidence="1">
    <location>
        <begin position="1"/>
        <end position="32"/>
    </location>
</feature>
<reference evidence="3" key="1">
    <citation type="submission" date="2021-01" db="EMBL/GenBank/DDBJ databases">
        <authorList>
            <person name="Corre E."/>
            <person name="Pelletier E."/>
            <person name="Niang G."/>
            <person name="Scheremetjew M."/>
            <person name="Finn R."/>
            <person name="Kale V."/>
            <person name="Holt S."/>
            <person name="Cochrane G."/>
            <person name="Meng A."/>
            <person name="Brown T."/>
            <person name="Cohen L."/>
        </authorList>
    </citation>
    <scope>NUCLEOTIDE SEQUENCE</scope>
    <source>
        <strain evidence="3">SM1012Den-03</strain>
    </source>
</reference>
<evidence type="ECO:0000256" key="1">
    <source>
        <dbReference type="SAM" id="MobiDB-lite"/>
    </source>
</evidence>
<keyword evidence="2" id="KW-0812">Transmembrane</keyword>
<feature type="compositionally biased region" description="Acidic residues" evidence="1">
    <location>
        <begin position="409"/>
        <end position="422"/>
    </location>
</feature>
<feature type="region of interest" description="Disordered" evidence="1">
    <location>
        <begin position="402"/>
        <end position="422"/>
    </location>
</feature>
<evidence type="ECO:0000313" key="3">
    <source>
        <dbReference type="EMBL" id="CAD9610821.1"/>
    </source>
</evidence>
<dbReference type="AlphaFoldDB" id="A0A7S2PP14"/>
<sequence>MPSRSSTSKRRSQHSGQPSSIRRRNAPSFNSIFEDDSRSNTISLFSFSIPNPLSYFRRSDDDYSSSGPIASYNTTKFILYGGVVFIVLASLFDTYFRTPSQQSGEGEIVGAALPQVTSDGKYHGRYPNSLLTLFYPYTLFRDVVLDQPVDANDVPFFWHAHVSDEIPVKKVLKTCYGADLVELNTEEDVEKAKELKLLSSLVSQGRVGPESLNEKLYNGQRKQPIVITSPHIREVAELFTQENLGRMFSFYRHPIDYDLHPNLKTKLPPDAVNNFMTRLLSGVHSGELGFKELGIGKQVIRQTTLSGTRDLMPESILRFGQYFGWVPVGGEGTKLSEETDNAIAKSCIDDILQSYPGERYADHNSPEWLAFYKANKYDCQLYELARSTWRAQIQTIIPLSMQKRRAGEGDDDEKNDEEGEEE</sequence>
<dbReference type="InterPro" id="IPR053259">
    <property type="entry name" value="Golvesin-related_Golgi"/>
</dbReference>
<dbReference type="EMBL" id="HBGZ01019122">
    <property type="protein sequence ID" value="CAD9610821.1"/>
    <property type="molecule type" value="Transcribed_RNA"/>
</dbReference>
<accession>A0A7S2PP14</accession>
<evidence type="ECO:0000256" key="2">
    <source>
        <dbReference type="SAM" id="Phobius"/>
    </source>
</evidence>
<dbReference type="PANTHER" id="PTHR32301:SF6">
    <property type="entry name" value="GOLVESIN-RELATED"/>
    <property type="match status" value="1"/>
</dbReference>
<name>A0A7S2PP14_9STRA</name>
<gene>
    <name evidence="3" type="ORF">SMAR0320_LOCUS13702</name>
</gene>
<keyword evidence="2" id="KW-1133">Transmembrane helix</keyword>
<organism evidence="3">
    <name type="scientific">Skeletonema marinoi</name>
    <dbReference type="NCBI Taxonomy" id="267567"/>
    <lineage>
        <taxon>Eukaryota</taxon>
        <taxon>Sar</taxon>
        <taxon>Stramenopiles</taxon>
        <taxon>Ochrophyta</taxon>
        <taxon>Bacillariophyta</taxon>
        <taxon>Coscinodiscophyceae</taxon>
        <taxon>Thalassiosirophycidae</taxon>
        <taxon>Thalassiosirales</taxon>
        <taxon>Skeletonemataceae</taxon>
        <taxon>Skeletonema</taxon>
        <taxon>Skeletonema marinoi-dohrnii complex</taxon>
    </lineage>
</organism>